<keyword evidence="10" id="KW-1185">Reference proteome</keyword>
<dbReference type="InterPro" id="IPR009100">
    <property type="entry name" value="AcylCoA_DH/oxidase_NM_dom_sf"/>
</dbReference>
<comment type="caution">
    <text evidence="9">The sequence shown here is derived from an EMBL/GenBank/DDBJ whole genome shotgun (WGS) entry which is preliminary data.</text>
</comment>
<dbReference type="Pfam" id="PF00441">
    <property type="entry name" value="Acyl-CoA_dh_1"/>
    <property type="match status" value="1"/>
</dbReference>
<feature type="domain" description="Acyl-CoA dehydrogenase/oxidase C-terminal" evidence="6">
    <location>
        <begin position="275"/>
        <end position="425"/>
    </location>
</feature>
<dbReference type="InterPro" id="IPR009075">
    <property type="entry name" value="AcylCo_DH/oxidase_C"/>
</dbReference>
<dbReference type="Pfam" id="PF02770">
    <property type="entry name" value="Acyl-CoA_dh_M"/>
    <property type="match status" value="1"/>
</dbReference>
<name>A0ABP9T4W7_9ACTN</name>
<gene>
    <name evidence="9" type="ORF">GCM10023323_40230</name>
</gene>
<dbReference type="InterPro" id="IPR006089">
    <property type="entry name" value="Acyl-CoA_DH_CS"/>
</dbReference>
<evidence type="ECO:0000256" key="1">
    <source>
        <dbReference type="ARBA" id="ARBA00001974"/>
    </source>
</evidence>
<evidence type="ECO:0000256" key="2">
    <source>
        <dbReference type="ARBA" id="ARBA00009347"/>
    </source>
</evidence>
<sequence length="537" mass="59156">MPVKPPVHNAFRSDQVLTELVHRSGASWAEVALTEAGELIGSAELEELAAAANKHTPVLHTHDRFGHRIDRVEYHPAYHELMRLAYESKVHSLAWTEDRPGAQVARAALSYLWNQGENGIGCPHVMSYSIVPLLRANPQVGPDWERGVLSTQYDPRHLPAQQKTGLTVAMSMTEKQGGSDLRSNDTSAEPTGVPGEYVLTGHKFFCSAPMGDIILLTARTESGVSLFLVPRLLPDGSHNGVFIQRLKDKLGNRSNASSEIEIDGTLGYLLGEEGHGIREFISRMTHCIRMDFSLASVGIMRRAVTLAVHHVRHRDAFGRRIADQPQMQNVLADLALEWEASLLLSMRMADALDNEQESSHARQLLRIGVPIAKYWHCRRANHFALEALECHGGMGYVEEQPVARLLREAPLNSIWEGTPAMMGLDFIRALRRHPETRDALFEEIHAGSSDDRGLTAFADALAKDIDQAGDDLEPHARRLMGQAAIGLQASLLRRHAPSEVADLFVASRLGRDGGVELGTLPSQGVVLARIAERAVPE</sequence>
<comment type="similarity">
    <text evidence="2 5">Belongs to the acyl-CoA dehydrogenase family.</text>
</comment>
<evidence type="ECO:0000259" key="6">
    <source>
        <dbReference type="Pfam" id="PF00441"/>
    </source>
</evidence>
<evidence type="ECO:0000313" key="10">
    <source>
        <dbReference type="Proteomes" id="UP001499878"/>
    </source>
</evidence>
<dbReference type="EMBL" id="BAABJR010000009">
    <property type="protein sequence ID" value="GAA5210873.1"/>
    <property type="molecule type" value="Genomic_DNA"/>
</dbReference>
<accession>A0ABP9T4W7</accession>
<evidence type="ECO:0000259" key="8">
    <source>
        <dbReference type="Pfam" id="PF18158"/>
    </source>
</evidence>
<dbReference type="PROSITE" id="PS00073">
    <property type="entry name" value="ACYL_COA_DH_2"/>
    <property type="match status" value="1"/>
</dbReference>
<keyword evidence="5" id="KW-0560">Oxidoreductase</keyword>
<evidence type="ECO:0000259" key="7">
    <source>
        <dbReference type="Pfam" id="PF02770"/>
    </source>
</evidence>
<proteinExistence type="inferred from homology"/>
<dbReference type="InterPro" id="IPR036250">
    <property type="entry name" value="AcylCo_DH-like_C"/>
</dbReference>
<dbReference type="InterPro" id="IPR041504">
    <property type="entry name" value="AidB_N"/>
</dbReference>
<reference evidence="10" key="1">
    <citation type="journal article" date="2019" name="Int. J. Syst. Evol. Microbiol.">
        <title>The Global Catalogue of Microorganisms (GCM) 10K type strain sequencing project: providing services to taxonomists for standard genome sequencing and annotation.</title>
        <authorList>
            <consortium name="The Broad Institute Genomics Platform"/>
            <consortium name="The Broad Institute Genome Sequencing Center for Infectious Disease"/>
            <person name="Wu L."/>
            <person name="Ma J."/>
        </authorList>
    </citation>
    <scope>NUCLEOTIDE SEQUENCE [LARGE SCALE GENOMIC DNA]</scope>
    <source>
        <strain evidence="10">JCM 18306</strain>
    </source>
</reference>
<dbReference type="PANTHER" id="PTHR42707:SF3">
    <property type="entry name" value="ACYL-COA DEHYDROGENASE AIDB-RELATED"/>
    <property type="match status" value="1"/>
</dbReference>
<organism evidence="9 10">
    <name type="scientific">Streptomyces thinghirensis</name>
    <dbReference type="NCBI Taxonomy" id="551547"/>
    <lineage>
        <taxon>Bacteria</taxon>
        <taxon>Bacillati</taxon>
        <taxon>Actinomycetota</taxon>
        <taxon>Actinomycetes</taxon>
        <taxon>Kitasatosporales</taxon>
        <taxon>Streptomycetaceae</taxon>
        <taxon>Streptomyces</taxon>
    </lineage>
</organism>
<dbReference type="InterPro" id="IPR052904">
    <property type="entry name" value="Acyl-CoA_dehydrogenase-like"/>
</dbReference>
<dbReference type="Gene3D" id="2.40.110.20">
    <property type="match status" value="1"/>
</dbReference>
<keyword evidence="3 5" id="KW-0285">Flavoprotein</keyword>
<evidence type="ECO:0000256" key="3">
    <source>
        <dbReference type="ARBA" id="ARBA00022630"/>
    </source>
</evidence>
<keyword evidence="4 5" id="KW-0274">FAD</keyword>
<dbReference type="Gene3D" id="1.20.140.10">
    <property type="entry name" value="Butyryl-CoA Dehydrogenase, subunit A, domain 3"/>
    <property type="match status" value="1"/>
</dbReference>
<dbReference type="SUPFAM" id="SSF56645">
    <property type="entry name" value="Acyl-CoA dehydrogenase NM domain-like"/>
    <property type="match status" value="1"/>
</dbReference>
<dbReference type="RefSeq" id="WP_345632240.1">
    <property type="nucleotide sequence ID" value="NZ_BAABJR010000009.1"/>
</dbReference>
<evidence type="ECO:0000256" key="4">
    <source>
        <dbReference type="ARBA" id="ARBA00022827"/>
    </source>
</evidence>
<evidence type="ECO:0000313" key="9">
    <source>
        <dbReference type="EMBL" id="GAA5210873.1"/>
    </source>
</evidence>
<dbReference type="Pfam" id="PF18158">
    <property type="entry name" value="AidB_N"/>
    <property type="match status" value="1"/>
</dbReference>
<feature type="domain" description="Acyl-CoA oxidase/dehydrogenase middle" evidence="7">
    <location>
        <begin position="169"/>
        <end position="263"/>
    </location>
</feature>
<comment type="cofactor">
    <cofactor evidence="1 5">
        <name>FAD</name>
        <dbReference type="ChEBI" id="CHEBI:57692"/>
    </cofactor>
</comment>
<dbReference type="PANTHER" id="PTHR42707">
    <property type="entry name" value="ACYL-COA DEHYDROGENASE"/>
    <property type="match status" value="1"/>
</dbReference>
<dbReference type="Gene3D" id="6.10.250.600">
    <property type="match status" value="1"/>
</dbReference>
<protein>
    <submittedName>
        <fullName evidence="9">Acyl-CoA dehydrogenase family protein</fullName>
    </submittedName>
</protein>
<dbReference type="SUPFAM" id="SSF47203">
    <property type="entry name" value="Acyl-CoA dehydrogenase C-terminal domain-like"/>
    <property type="match status" value="1"/>
</dbReference>
<dbReference type="Proteomes" id="UP001499878">
    <property type="component" value="Unassembled WGS sequence"/>
</dbReference>
<evidence type="ECO:0000256" key="5">
    <source>
        <dbReference type="RuleBase" id="RU362125"/>
    </source>
</evidence>
<feature type="domain" description="Adaptive response protein AidB N-terminal" evidence="8">
    <location>
        <begin position="8"/>
        <end position="155"/>
    </location>
</feature>
<dbReference type="InterPro" id="IPR006091">
    <property type="entry name" value="Acyl-CoA_Oxase/DH_mid-dom"/>
</dbReference>